<dbReference type="EMBL" id="JATAAI010000002">
    <property type="protein sequence ID" value="KAK1747487.1"/>
    <property type="molecule type" value="Genomic_DNA"/>
</dbReference>
<evidence type="ECO:0000313" key="3">
    <source>
        <dbReference type="Proteomes" id="UP001224775"/>
    </source>
</evidence>
<keyword evidence="3" id="KW-1185">Reference proteome</keyword>
<evidence type="ECO:0000313" key="2">
    <source>
        <dbReference type="EMBL" id="KAK1747487.1"/>
    </source>
</evidence>
<proteinExistence type="predicted"/>
<dbReference type="AlphaFoldDB" id="A0AAD8YLI2"/>
<dbReference type="Proteomes" id="UP001224775">
    <property type="component" value="Unassembled WGS sequence"/>
</dbReference>
<gene>
    <name evidence="2" type="ORF">QTG54_001450</name>
</gene>
<reference evidence="2" key="1">
    <citation type="submission" date="2023-06" db="EMBL/GenBank/DDBJ databases">
        <title>Survivors Of The Sea: Transcriptome response of Skeletonema marinoi to long-term dormancy.</title>
        <authorList>
            <person name="Pinder M.I.M."/>
            <person name="Kourtchenko O."/>
            <person name="Robertson E.K."/>
            <person name="Larsson T."/>
            <person name="Maumus F."/>
            <person name="Osuna-Cruz C.M."/>
            <person name="Vancaester E."/>
            <person name="Stenow R."/>
            <person name="Vandepoele K."/>
            <person name="Ploug H."/>
            <person name="Bruchert V."/>
            <person name="Godhe A."/>
            <person name="Topel M."/>
        </authorList>
    </citation>
    <scope>NUCLEOTIDE SEQUENCE</scope>
    <source>
        <strain evidence="2">R05AC</strain>
    </source>
</reference>
<evidence type="ECO:0000256" key="1">
    <source>
        <dbReference type="SAM" id="Coils"/>
    </source>
</evidence>
<comment type="caution">
    <text evidence="2">The sequence shown here is derived from an EMBL/GenBank/DDBJ whole genome shotgun (WGS) entry which is preliminary data.</text>
</comment>
<protein>
    <submittedName>
        <fullName evidence="2">Uncharacterized protein</fullName>
    </submittedName>
</protein>
<organism evidence="2 3">
    <name type="scientific">Skeletonema marinoi</name>
    <dbReference type="NCBI Taxonomy" id="267567"/>
    <lineage>
        <taxon>Eukaryota</taxon>
        <taxon>Sar</taxon>
        <taxon>Stramenopiles</taxon>
        <taxon>Ochrophyta</taxon>
        <taxon>Bacillariophyta</taxon>
        <taxon>Coscinodiscophyceae</taxon>
        <taxon>Thalassiosirophycidae</taxon>
        <taxon>Thalassiosirales</taxon>
        <taxon>Skeletonemataceae</taxon>
        <taxon>Skeletonema</taxon>
        <taxon>Skeletonema marinoi-dohrnii complex</taxon>
    </lineage>
</organism>
<sequence>MDNSALAVAIREQLIAELSKSAKVTTSIGVVTDDCNKENNIVREGILLELTKPNNPSLRNVKDASIQTDTEESAANNHAGNDTKIEQKMMEIEHECEQRLRREFNGKLRLSAKQQAMQAHTRLERKHKDECRSLQKQLAEERSRSKHREKELLQAISQQQMSWQKELKEVEQKLEKSMLEKSTLRVRWDY</sequence>
<feature type="coiled-coil region" evidence="1">
    <location>
        <begin position="124"/>
        <end position="187"/>
    </location>
</feature>
<name>A0AAD8YLI2_9STRA</name>
<accession>A0AAD8YLI2</accession>
<keyword evidence="1" id="KW-0175">Coiled coil</keyword>